<keyword evidence="2" id="KW-0732">Signal</keyword>
<sequence>MRVLAQLILFAHVIKVFGTETSSSCSTASTTNQRIDGYSLLDVGVRYRLARTNFNTITDSGFRCITAKTTQKDDSQHTVTEEVVYNVRLTEWYSFRQSFKFLCESGDYDIMVSTDNSTVPHASYKFLSGEESCLIIELLSTPGDKEGQEDQETNSEGGPHSEGKGKDPNLVQPQARDTGKEESKQLRMDCMLWMKVKEADNHEPTVECINKFEELCGANIRQSFTTTNCDFNYPEYAIKKLDQMGKTEAGEEGTLDNPM</sequence>
<feature type="region of interest" description="Disordered" evidence="1">
    <location>
        <begin position="143"/>
        <end position="183"/>
    </location>
</feature>
<evidence type="ECO:0000313" key="3">
    <source>
        <dbReference type="EMBL" id="JAC28607.1"/>
    </source>
</evidence>
<evidence type="ECO:0000256" key="1">
    <source>
        <dbReference type="SAM" id="MobiDB-lite"/>
    </source>
</evidence>
<dbReference type="InterPro" id="IPR002970">
    <property type="entry name" value="Tick_his-bd"/>
</dbReference>
<name>A0A023G4D1_AMBTT</name>
<evidence type="ECO:0000256" key="2">
    <source>
        <dbReference type="SAM" id="SignalP"/>
    </source>
</evidence>
<protein>
    <submittedName>
        <fullName evidence="3">Putative lipocalin-6 1</fullName>
    </submittedName>
</protein>
<feature type="chain" id="PRO_5001520583" evidence="2">
    <location>
        <begin position="19"/>
        <end position="259"/>
    </location>
</feature>
<dbReference type="InterPro" id="IPR012674">
    <property type="entry name" value="Calycin"/>
</dbReference>
<dbReference type="GO" id="GO:0043176">
    <property type="term" value="F:amine binding"/>
    <property type="evidence" value="ECO:0007669"/>
    <property type="project" value="InterPro"/>
</dbReference>
<feature type="signal peptide" evidence="2">
    <location>
        <begin position="1"/>
        <end position="18"/>
    </location>
</feature>
<organism evidence="3">
    <name type="scientific">Amblyomma triste</name>
    <name type="common">Neotropical tick</name>
    <dbReference type="NCBI Taxonomy" id="251400"/>
    <lineage>
        <taxon>Eukaryota</taxon>
        <taxon>Metazoa</taxon>
        <taxon>Ecdysozoa</taxon>
        <taxon>Arthropoda</taxon>
        <taxon>Chelicerata</taxon>
        <taxon>Arachnida</taxon>
        <taxon>Acari</taxon>
        <taxon>Parasitiformes</taxon>
        <taxon>Ixodida</taxon>
        <taxon>Ixodoidea</taxon>
        <taxon>Ixodidae</taxon>
        <taxon>Amblyomminae</taxon>
        <taxon>Amblyomma</taxon>
    </lineage>
</organism>
<reference evidence="3" key="1">
    <citation type="submission" date="2014-03" db="EMBL/GenBank/DDBJ databases">
        <title>The sialotranscriptome of Amblyomma triste, Amblyomma parvum and Amblyomma cajennense ticks, uncovered by 454-based RNA-seq.</title>
        <authorList>
            <person name="Garcia G.R."/>
            <person name="Gardinassi L.G."/>
            <person name="Ribeiro J.M."/>
            <person name="Anatriello E."/>
            <person name="Ferreira B.R."/>
            <person name="Moreira H.N."/>
            <person name="Mafra C."/>
            <person name="Olegario M.M."/>
            <person name="Szabo P.J."/>
            <person name="Miranda-Santos I.K."/>
            <person name="Maruyama S.R."/>
        </authorList>
    </citation>
    <scope>NUCLEOTIDE SEQUENCE</scope>
    <source>
        <strain evidence="3">Mato Grasso do Sul</strain>
        <tissue evidence="3">Salivary glands</tissue>
    </source>
</reference>
<dbReference type="GO" id="GO:0030682">
    <property type="term" value="P:symbiont-mediated perturbation of host defenses"/>
    <property type="evidence" value="ECO:0007669"/>
    <property type="project" value="InterPro"/>
</dbReference>
<accession>A0A023G4D1</accession>
<dbReference type="AlphaFoldDB" id="A0A023G4D1"/>
<dbReference type="Gene3D" id="2.40.128.20">
    <property type="match status" value="1"/>
</dbReference>
<dbReference type="EMBL" id="GBBM01006811">
    <property type="protein sequence ID" value="JAC28607.1"/>
    <property type="molecule type" value="mRNA"/>
</dbReference>
<proteinExistence type="evidence at transcript level"/>
<dbReference type="Pfam" id="PF02098">
    <property type="entry name" value="His_binding"/>
    <property type="match status" value="1"/>
</dbReference>